<evidence type="ECO:0000259" key="7">
    <source>
        <dbReference type="Pfam" id="PF01292"/>
    </source>
</evidence>
<dbReference type="AlphaFoldDB" id="I8I4N3"/>
<dbReference type="PATRIC" id="fig|1172194.4.peg.1310"/>
<evidence type="ECO:0000313" key="9">
    <source>
        <dbReference type="Proteomes" id="UP000003704"/>
    </source>
</evidence>
<dbReference type="Gene3D" id="1.20.950.20">
    <property type="entry name" value="Transmembrane di-heme cytochromes, Chain C"/>
    <property type="match status" value="1"/>
</dbReference>
<name>I8I4N3_9GAMM</name>
<comment type="subcellular location">
    <subcellularLocation>
        <location evidence="1">Cell membrane</location>
        <topology evidence="1">Multi-pass membrane protein</topology>
    </subcellularLocation>
</comment>
<reference evidence="8 9" key="1">
    <citation type="journal article" date="2012" name="J. Bacteriol.">
        <title>Genome Sequence of n-Alkane-Degrading Hydrocarboniphaga effusa Strain AP103T (ATCC BAA-332T).</title>
        <authorList>
            <person name="Chang H.K."/>
            <person name="Zylstra G.J."/>
            <person name="Chae J.C."/>
        </authorList>
    </citation>
    <scope>NUCLEOTIDE SEQUENCE [LARGE SCALE GENOMIC DNA]</scope>
    <source>
        <strain evidence="8 9">AP103</strain>
    </source>
</reference>
<evidence type="ECO:0000256" key="6">
    <source>
        <dbReference type="SAM" id="Phobius"/>
    </source>
</evidence>
<gene>
    <name evidence="8" type="ORF">WQQ_13630</name>
</gene>
<proteinExistence type="predicted"/>
<evidence type="ECO:0000313" key="8">
    <source>
        <dbReference type="EMBL" id="EIT71226.1"/>
    </source>
</evidence>
<evidence type="ECO:0000256" key="1">
    <source>
        <dbReference type="ARBA" id="ARBA00004651"/>
    </source>
</evidence>
<feature type="transmembrane region" description="Helical" evidence="6">
    <location>
        <begin position="115"/>
        <end position="136"/>
    </location>
</feature>
<dbReference type="EMBL" id="AKGD01000001">
    <property type="protein sequence ID" value="EIT71226.1"/>
    <property type="molecule type" value="Genomic_DNA"/>
</dbReference>
<keyword evidence="2" id="KW-1003">Cell membrane</keyword>
<keyword evidence="9" id="KW-1185">Reference proteome</keyword>
<feature type="transmembrane region" description="Helical" evidence="6">
    <location>
        <begin position="56"/>
        <end position="77"/>
    </location>
</feature>
<dbReference type="PANTHER" id="PTHR30485:SF2">
    <property type="entry name" value="BLL0597 PROTEIN"/>
    <property type="match status" value="1"/>
</dbReference>
<organism evidence="8 9">
    <name type="scientific">Hydrocarboniphaga effusa AP103</name>
    <dbReference type="NCBI Taxonomy" id="1172194"/>
    <lineage>
        <taxon>Bacteria</taxon>
        <taxon>Pseudomonadati</taxon>
        <taxon>Pseudomonadota</taxon>
        <taxon>Gammaproteobacteria</taxon>
        <taxon>Nevskiales</taxon>
        <taxon>Nevskiaceae</taxon>
        <taxon>Hydrocarboniphaga</taxon>
    </lineage>
</organism>
<evidence type="ECO:0000256" key="2">
    <source>
        <dbReference type="ARBA" id="ARBA00022475"/>
    </source>
</evidence>
<dbReference type="InterPro" id="IPR011577">
    <property type="entry name" value="Cyt_b561_bac/Ni-Hgenase"/>
</dbReference>
<dbReference type="PANTHER" id="PTHR30485">
    <property type="entry name" value="NI/FE-HYDROGENASE 1 B-TYPE CYTOCHROME SUBUNIT"/>
    <property type="match status" value="1"/>
</dbReference>
<evidence type="ECO:0000256" key="3">
    <source>
        <dbReference type="ARBA" id="ARBA00022692"/>
    </source>
</evidence>
<dbReference type="STRING" id="1172194.WQQ_13630"/>
<accession>I8I4N3</accession>
<comment type="caution">
    <text evidence="8">The sequence shown here is derived from an EMBL/GenBank/DDBJ whole genome shotgun (WGS) entry which is preliminary data.</text>
</comment>
<dbReference type="GO" id="GO:0022904">
    <property type="term" value="P:respiratory electron transport chain"/>
    <property type="evidence" value="ECO:0007669"/>
    <property type="project" value="InterPro"/>
</dbReference>
<dbReference type="GO" id="GO:0009055">
    <property type="term" value="F:electron transfer activity"/>
    <property type="evidence" value="ECO:0007669"/>
    <property type="project" value="InterPro"/>
</dbReference>
<feature type="transmembrane region" description="Helical" evidence="6">
    <location>
        <begin position="27"/>
        <end position="44"/>
    </location>
</feature>
<feature type="domain" description="Cytochrome b561 bacterial/Ni-hydrogenase" evidence="7">
    <location>
        <begin position="24"/>
        <end position="199"/>
    </location>
</feature>
<dbReference type="SUPFAM" id="SSF81342">
    <property type="entry name" value="Transmembrane di-heme cytochromes"/>
    <property type="match status" value="1"/>
</dbReference>
<feature type="transmembrane region" description="Helical" evidence="6">
    <location>
        <begin position="217"/>
        <end position="236"/>
    </location>
</feature>
<keyword evidence="4 6" id="KW-1133">Transmembrane helix</keyword>
<dbReference type="Pfam" id="PF01292">
    <property type="entry name" value="Ni_hydr_CYTB"/>
    <property type="match status" value="1"/>
</dbReference>
<dbReference type="GO" id="GO:0020037">
    <property type="term" value="F:heme binding"/>
    <property type="evidence" value="ECO:0007669"/>
    <property type="project" value="TreeGrafter"/>
</dbReference>
<dbReference type="RefSeq" id="WP_007184317.1">
    <property type="nucleotide sequence ID" value="NZ_AKGD01000001.1"/>
</dbReference>
<sequence length="247" mass="27742">MSIDDRIGQTIEETARSQQATRKVWDLPVRVFHWSLALAFIGAYVSNRAGIEYFTVHLWCGYAVIVLVAFRIVWGLVGTRHARFWNFVRGPVSTWRYTRATLRNREQHTPGHNPLGALMVIALLASLLVQSVFGLFTNDEIFNVGPLYGYVSDALALKLTSWHRQLFYWIAAAVALHVIAVLVHVVLKKDNLVRAMITGRKPAAQIAASDEIRSSRWWLALVIVLALSALLAWIVLHAPQGSSGELY</sequence>
<dbReference type="InterPro" id="IPR016174">
    <property type="entry name" value="Di-haem_cyt_TM"/>
</dbReference>
<keyword evidence="5 6" id="KW-0472">Membrane</keyword>
<dbReference type="Proteomes" id="UP000003704">
    <property type="component" value="Unassembled WGS sequence"/>
</dbReference>
<feature type="transmembrane region" description="Helical" evidence="6">
    <location>
        <begin position="166"/>
        <end position="187"/>
    </location>
</feature>
<dbReference type="InterPro" id="IPR051542">
    <property type="entry name" value="Hydrogenase_cytochrome"/>
</dbReference>
<keyword evidence="3 6" id="KW-0812">Transmembrane</keyword>
<dbReference type="OrthoDB" id="196472at2"/>
<protein>
    <recommendedName>
        <fullName evidence="7">Cytochrome b561 bacterial/Ni-hydrogenase domain-containing protein</fullName>
    </recommendedName>
</protein>
<evidence type="ECO:0000256" key="5">
    <source>
        <dbReference type="ARBA" id="ARBA00023136"/>
    </source>
</evidence>
<evidence type="ECO:0000256" key="4">
    <source>
        <dbReference type="ARBA" id="ARBA00022989"/>
    </source>
</evidence>
<dbReference type="GO" id="GO:0005886">
    <property type="term" value="C:plasma membrane"/>
    <property type="evidence" value="ECO:0007669"/>
    <property type="project" value="UniProtKB-SubCell"/>
</dbReference>